<dbReference type="EMBL" id="JBJQND010000013">
    <property type="protein sequence ID" value="KAL3856728.1"/>
    <property type="molecule type" value="Genomic_DNA"/>
</dbReference>
<dbReference type="Proteomes" id="UP001634394">
    <property type="component" value="Unassembled WGS sequence"/>
</dbReference>
<accession>A0ABD3V7H0</accession>
<feature type="transmembrane region" description="Helical" evidence="1">
    <location>
        <begin position="77"/>
        <end position="108"/>
    </location>
</feature>
<feature type="transmembrane region" description="Helical" evidence="1">
    <location>
        <begin position="13"/>
        <end position="39"/>
    </location>
</feature>
<evidence type="ECO:0000313" key="3">
    <source>
        <dbReference type="Proteomes" id="UP001634394"/>
    </source>
</evidence>
<dbReference type="Gene3D" id="1.20.140.150">
    <property type="match status" value="1"/>
</dbReference>
<sequence length="193" mass="21151">MFGHNKLRRVAKVFLRIATITLLLGAALIGIGVGFPFWYQDSTLNIGIFERCQSGKCTSTFQKNPGIFKTKSTFRSLLIVAVLVTPLLAGLVIGGCAMLCFANIFLCCYPYKKVIDHCKVCIGICVCVCIFVGVAAIMTAVALYPFILLDNNLKPYQVYQKLGYAYYITGAGTIVALAAGVLFILHLFFAVYF</sequence>
<feature type="transmembrane region" description="Helical" evidence="1">
    <location>
        <begin position="164"/>
        <end position="192"/>
    </location>
</feature>
<keyword evidence="1" id="KW-0472">Membrane</keyword>
<dbReference type="AlphaFoldDB" id="A0ABD3V7H0"/>
<name>A0ABD3V7H0_SINWO</name>
<evidence type="ECO:0000256" key="1">
    <source>
        <dbReference type="SAM" id="Phobius"/>
    </source>
</evidence>
<keyword evidence="1" id="KW-1133">Transmembrane helix</keyword>
<organism evidence="2 3">
    <name type="scientific">Sinanodonta woodiana</name>
    <name type="common">Chinese pond mussel</name>
    <name type="synonym">Anodonta woodiana</name>
    <dbReference type="NCBI Taxonomy" id="1069815"/>
    <lineage>
        <taxon>Eukaryota</taxon>
        <taxon>Metazoa</taxon>
        <taxon>Spiralia</taxon>
        <taxon>Lophotrochozoa</taxon>
        <taxon>Mollusca</taxon>
        <taxon>Bivalvia</taxon>
        <taxon>Autobranchia</taxon>
        <taxon>Heteroconchia</taxon>
        <taxon>Palaeoheterodonta</taxon>
        <taxon>Unionida</taxon>
        <taxon>Unionoidea</taxon>
        <taxon>Unionidae</taxon>
        <taxon>Unioninae</taxon>
        <taxon>Sinanodonta</taxon>
    </lineage>
</organism>
<protein>
    <submittedName>
        <fullName evidence="2">Uncharacterized protein</fullName>
    </submittedName>
</protein>
<comment type="caution">
    <text evidence="2">The sequence shown here is derived from an EMBL/GenBank/DDBJ whole genome shotgun (WGS) entry which is preliminary data.</text>
</comment>
<gene>
    <name evidence="2" type="ORF">ACJMK2_011451</name>
</gene>
<proteinExistence type="predicted"/>
<reference evidence="2 3" key="1">
    <citation type="submission" date="2024-11" db="EMBL/GenBank/DDBJ databases">
        <title>Chromosome-level genome assembly of the freshwater bivalve Anodonta woodiana.</title>
        <authorList>
            <person name="Chen X."/>
        </authorList>
    </citation>
    <scope>NUCLEOTIDE SEQUENCE [LARGE SCALE GENOMIC DNA]</scope>
    <source>
        <strain evidence="2">MN2024</strain>
        <tissue evidence="2">Gills</tissue>
    </source>
</reference>
<feature type="transmembrane region" description="Helical" evidence="1">
    <location>
        <begin position="120"/>
        <end position="144"/>
    </location>
</feature>
<keyword evidence="3" id="KW-1185">Reference proteome</keyword>
<evidence type="ECO:0000313" key="2">
    <source>
        <dbReference type="EMBL" id="KAL3856728.1"/>
    </source>
</evidence>
<keyword evidence="1" id="KW-0812">Transmembrane</keyword>